<evidence type="ECO:0000313" key="4">
    <source>
        <dbReference type="Proteomes" id="UP000176944"/>
    </source>
</evidence>
<protein>
    <submittedName>
        <fullName evidence="3">Uncharacterized protein</fullName>
    </submittedName>
</protein>
<evidence type="ECO:0000256" key="1">
    <source>
        <dbReference type="SAM" id="Phobius"/>
    </source>
</evidence>
<feature type="transmembrane region" description="Helical" evidence="1">
    <location>
        <begin position="273"/>
        <end position="290"/>
    </location>
</feature>
<proteinExistence type="predicted"/>
<dbReference type="EMBL" id="CP017708">
    <property type="protein sequence ID" value="AOY82942.1"/>
    <property type="molecule type" value="Genomic_DNA"/>
</dbReference>
<name>A0A1D9G5M2_MOOP1</name>
<keyword evidence="1" id="KW-1133">Transmembrane helix</keyword>
<feature type="chain" id="PRO_5009441812" evidence="2">
    <location>
        <begin position="22"/>
        <end position="559"/>
    </location>
</feature>
<sequence length="559" mass="61286">MKPFVPAALLILLVLPASALAQTIDVDANDQPLEITGWLGEENGFIGNVRLTASKQDVASFTFLPSDLKGKDTDQEITRQQVELIGDPQLSAAVPKDFQVKVNGIQSPGTYEGQIELLPLGQQRSEAVVIPLTVTAKARPKLVPLPDSEQLQLQLVQCSWWLDCGLAHLLLPASAFQNQWQLRFDNPVKATVSLRNAEVVLEGKQTGYQITETEVIPPKSPETLAANQIVRLPLQWERRQIPPDRYRGAVYLTLEGKEGRLAIPVNLSMRSGPLIPLLLLLVGIILGRLFKYMQEKGIPQADALGEVNRLEGKITEADPEDEKILTPMVKEVRKSVYQMNLDGVKADVNAIADRFNCLSRLRTMEQKLQPKKQHPKVGGENGILHKIAKARTLLSLPTDAQGEELEQVKALLAEIQSEVVQLGSSMMGRDNQPDAALMETAEEAEKAAAAVGHAVEAEMRRGPALPMWVVRLKRSLIVLSGVSSQVRAEATYWVVRPLLSLALLFGLSVVGIRALYVENGGTFGADPFADYWELVLWGLSADVASRSLSSLPKGEGKEE</sequence>
<dbReference type="Proteomes" id="UP000176944">
    <property type="component" value="Chromosome"/>
</dbReference>
<keyword evidence="1" id="KW-0472">Membrane</keyword>
<evidence type="ECO:0000313" key="3">
    <source>
        <dbReference type="EMBL" id="AOY82942.1"/>
    </source>
</evidence>
<organism evidence="3 4">
    <name type="scientific">Moorena producens (strain JHB)</name>
    <dbReference type="NCBI Taxonomy" id="1454205"/>
    <lineage>
        <taxon>Bacteria</taxon>
        <taxon>Bacillati</taxon>
        <taxon>Cyanobacteriota</taxon>
        <taxon>Cyanophyceae</taxon>
        <taxon>Coleofasciculales</taxon>
        <taxon>Coleofasciculaceae</taxon>
        <taxon>Moorena</taxon>
    </lineage>
</organism>
<dbReference type="AlphaFoldDB" id="A0A1D9G5M2"/>
<accession>A0A1D9G5M2</accession>
<feature type="transmembrane region" description="Helical" evidence="1">
    <location>
        <begin position="493"/>
        <end position="516"/>
    </location>
</feature>
<keyword evidence="2" id="KW-0732">Signal</keyword>
<reference evidence="4" key="1">
    <citation type="submission" date="2016-10" db="EMBL/GenBank/DDBJ databases">
        <title>Comparative genomics uncovers the prolific and rare metabolic potential of the cyanobacterial genus Moorea.</title>
        <authorList>
            <person name="Leao T."/>
            <person name="Castelao G."/>
            <person name="Korobeynikov A."/>
            <person name="Monroe E.A."/>
            <person name="Podell S."/>
            <person name="Glukhov E."/>
            <person name="Allen E."/>
            <person name="Gerwick W.H."/>
            <person name="Gerwick L."/>
        </authorList>
    </citation>
    <scope>NUCLEOTIDE SEQUENCE [LARGE SCALE GENOMIC DNA]</scope>
    <source>
        <strain evidence="4">JHB</strain>
    </source>
</reference>
<feature type="signal peptide" evidence="2">
    <location>
        <begin position="1"/>
        <end position="21"/>
    </location>
</feature>
<keyword evidence="1" id="KW-0812">Transmembrane</keyword>
<evidence type="ECO:0000256" key="2">
    <source>
        <dbReference type="SAM" id="SignalP"/>
    </source>
</evidence>
<gene>
    <name evidence="3" type="ORF">BJP36_26540</name>
</gene>